<feature type="region of interest" description="Disordered" evidence="1">
    <location>
        <begin position="125"/>
        <end position="179"/>
    </location>
</feature>
<feature type="compositionally biased region" description="Low complexity" evidence="1">
    <location>
        <begin position="148"/>
        <end position="179"/>
    </location>
</feature>
<dbReference type="CDD" id="cd00920">
    <property type="entry name" value="Cupredoxin"/>
    <property type="match status" value="1"/>
</dbReference>
<evidence type="ECO:0000256" key="2">
    <source>
        <dbReference type="SAM" id="SignalP"/>
    </source>
</evidence>
<dbReference type="GeneID" id="28738961"/>
<dbReference type="SUPFAM" id="SSF49503">
    <property type="entry name" value="Cupredoxins"/>
    <property type="match status" value="1"/>
</dbReference>
<dbReference type="InterPro" id="IPR008972">
    <property type="entry name" value="Cupredoxin"/>
</dbReference>
<dbReference type="PANTHER" id="PTHR34883:SF20">
    <property type="entry name" value="PHYTOCYANIN DOMAIN-CONTAINING PROTEIN"/>
    <property type="match status" value="1"/>
</dbReference>
<evidence type="ECO:0000256" key="1">
    <source>
        <dbReference type="SAM" id="MobiDB-lite"/>
    </source>
</evidence>
<dbReference type="EMBL" id="LFJN01000005">
    <property type="protein sequence ID" value="KPI43253.1"/>
    <property type="molecule type" value="Genomic_DNA"/>
</dbReference>
<dbReference type="AlphaFoldDB" id="A0A0N1HEA7"/>
<feature type="chain" id="PRO_5005873214" description="Phytocyanin domain-containing protein" evidence="2">
    <location>
        <begin position="18"/>
        <end position="205"/>
    </location>
</feature>
<evidence type="ECO:0008006" key="5">
    <source>
        <dbReference type="Google" id="ProtNLM"/>
    </source>
</evidence>
<comment type="caution">
    <text evidence="3">The sequence shown here is derived from an EMBL/GenBank/DDBJ whole genome shotgun (WGS) entry which is preliminary data.</text>
</comment>
<accession>A0A0N1HEA7</accession>
<dbReference type="RefSeq" id="XP_018003216.1">
    <property type="nucleotide sequence ID" value="XM_018147081.1"/>
</dbReference>
<dbReference type="STRING" id="1664694.A0A0N1HEA7"/>
<keyword evidence="4" id="KW-1185">Reference proteome</keyword>
<reference evidence="3 4" key="1">
    <citation type="submission" date="2015-06" db="EMBL/GenBank/DDBJ databases">
        <title>Draft genome of the ant-associated black yeast Phialophora attae CBS 131958.</title>
        <authorList>
            <person name="Moreno L.F."/>
            <person name="Stielow B.J."/>
            <person name="de Hoog S."/>
            <person name="Vicente V.A."/>
            <person name="Weiss V.A."/>
            <person name="de Vries M."/>
            <person name="Cruz L.M."/>
            <person name="Souza E.M."/>
        </authorList>
    </citation>
    <scope>NUCLEOTIDE SEQUENCE [LARGE SCALE GENOMIC DNA]</scope>
    <source>
        <strain evidence="3 4">CBS 131958</strain>
    </source>
</reference>
<protein>
    <recommendedName>
        <fullName evidence="5">Phytocyanin domain-containing protein</fullName>
    </recommendedName>
</protein>
<feature type="compositionally biased region" description="Low complexity" evidence="1">
    <location>
        <begin position="125"/>
        <end position="137"/>
    </location>
</feature>
<name>A0A0N1HEA7_9EURO</name>
<keyword evidence="2" id="KW-0732">Signal</keyword>
<sequence>MYALAATTLLFASAVLADHTFNVTVGPGLVFNPNSLSDVAEGDKVAVWFGAGHDIAQSTFAEPCQYMDGGIYSGPSPKDGDVFTFEVTNASAPMWFYCSVPGHCQAGMALAINPTTDRTIEAYQQAAAQASTTQPQSDSVQGGTIGDGSEAATESSSPSSSASASATSASGSASSSATAGSSAGQVRVAAGLMAGVVAAGAAFAL</sequence>
<evidence type="ECO:0000313" key="4">
    <source>
        <dbReference type="Proteomes" id="UP000038010"/>
    </source>
</evidence>
<dbReference type="Proteomes" id="UP000038010">
    <property type="component" value="Unassembled WGS sequence"/>
</dbReference>
<proteinExistence type="predicted"/>
<dbReference type="PANTHER" id="PTHR34883">
    <property type="entry name" value="SERINE-RICH PROTEIN, PUTATIVE-RELATED-RELATED"/>
    <property type="match status" value="1"/>
</dbReference>
<dbReference type="InterPro" id="IPR052953">
    <property type="entry name" value="Ser-rich/MCO-related"/>
</dbReference>
<gene>
    <name evidence="3" type="ORF">AB675_6767</name>
</gene>
<feature type="signal peptide" evidence="2">
    <location>
        <begin position="1"/>
        <end position="17"/>
    </location>
</feature>
<dbReference type="VEuPathDB" id="FungiDB:AB675_6767"/>
<dbReference type="Gene3D" id="2.60.40.420">
    <property type="entry name" value="Cupredoxins - blue copper proteins"/>
    <property type="match status" value="1"/>
</dbReference>
<dbReference type="OrthoDB" id="2331100at2759"/>
<organism evidence="3 4">
    <name type="scientific">Cyphellophora attinorum</name>
    <dbReference type="NCBI Taxonomy" id="1664694"/>
    <lineage>
        <taxon>Eukaryota</taxon>
        <taxon>Fungi</taxon>
        <taxon>Dikarya</taxon>
        <taxon>Ascomycota</taxon>
        <taxon>Pezizomycotina</taxon>
        <taxon>Eurotiomycetes</taxon>
        <taxon>Chaetothyriomycetidae</taxon>
        <taxon>Chaetothyriales</taxon>
        <taxon>Cyphellophoraceae</taxon>
        <taxon>Cyphellophora</taxon>
    </lineage>
</organism>
<evidence type="ECO:0000313" key="3">
    <source>
        <dbReference type="EMBL" id="KPI43253.1"/>
    </source>
</evidence>